<feature type="signal peptide" evidence="2">
    <location>
        <begin position="1"/>
        <end position="22"/>
    </location>
</feature>
<dbReference type="EMBL" id="GGFJ01011605">
    <property type="protein sequence ID" value="MBW60746.1"/>
    <property type="molecule type" value="Transcribed_RNA"/>
</dbReference>
<keyword evidence="2" id="KW-0732">Signal</keyword>
<evidence type="ECO:0000256" key="2">
    <source>
        <dbReference type="SAM" id="SignalP"/>
    </source>
</evidence>
<sequence>MMVVVVRMVMIVLVRWYGSARAGRRRRRRWHNHFRHERLHLGIVGRKSYHFVVRWRWFHGHHTVARIDGPIVTDEGRVGVCDARGGRSLVPVLSDRTMLEAAVHPAVVVPMERHNVVQIGTDLHHVHRSTGVRQLVLLGQPLCPGFLAFQDDDQQRPGQHQYQIEEDDHDE</sequence>
<proteinExistence type="predicted"/>
<feature type="region of interest" description="Disordered" evidence="1">
    <location>
        <begin position="150"/>
        <end position="171"/>
    </location>
</feature>
<evidence type="ECO:0000256" key="1">
    <source>
        <dbReference type="SAM" id="MobiDB-lite"/>
    </source>
</evidence>
<feature type="chain" id="PRO_5014740244" evidence="2">
    <location>
        <begin position="23"/>
        <end position="171"/>
    </location>
</feature>
<protein>
    <submittedName>
        <fullName evidence="3">Putative secreted protein</fullName>
    </submittedName>
</protein>
<organism evidence="3">
    <name type="scientific">Anopheles marajoara</name>
    <dbReference type="NCBI Taxonomy" id="58244"/>
    <lineage>
        <taxon>Eukaryota</taxon>
        <taxon>Metazoa</taxon>
        <taxon>Ecdysozoa</taxon>
        <taxon>Arthropoda</taxon>
        <taxon>Hexapoda</taxon>
        <taxon>Insecta</taxon>
        <taxon>Pterygota</taxon>
        <taxon>Neoptera</taxon>
        <taxon>Endopterygota</taxon>
        <taxon>Diptera</taxon>
        <taxon>Nematocera</taxon>
        <taxon>Culicoidea</taxon>
        <taxon>Culicidae</taxon>
        <taxon>Anophelinae</taxon>
        <taxon>Anopheles</taxon>
    </lineage>
</organism>
<reference evidence="3" key="1">
    <citation type="submission" date="2018-01" db="EMBL/GenBank/DDBJ databases">
        <title>An insight into the sialome of Amazonian anophelines.</title>
        <authorList>
            <person name="Ribeiro J.M."/>
            <person name="Scarpassa V."/>
            <person name="Calvo E."/>
        </authorList>
    </citation>
    <scope>NUCLEOTIDE SEQUENCE</scope>
    <source>
        <tissue evidence="3">Salivary glands</tissue>
    </source>
</reference>
<dbReference type="AlphaFoldDB" id="A0A2M4C5V6"/>
<name>A0A2M4C5V6_9DIPT</name>
<accession>A0A2M4C5V6</accession>
<evidence type="ECO:0000313" key="3">
    <source>
        <dbReference type="EMBL" id="MBW60746.1"/>
    </source>
</evidence>